<reference evidence="5 6" key="1">
    <citation type="submission" date="2019-10" db="EMBL/GenBank/DDBJ databases">
        <title>Complete genome sequence of Variovorax paradoxus 5C-2.</title>
        <authorList>
            <person name="Gogoleva N.E."/>
            <person name="Balkin A.S."/>
        </authorList>
    </citation>
    <scope>NUCLEOTIDE SEQUENCE [LARGE SCALE GENOMIC DNA]</scope>
    <source>
        <strain evidence="5 6">5C-2</strain>
    </source>
</reference>
<organism evidence="5 6">
    <name type="scientific">Variovorax paradoxus</name>
    <dbReference type="NCBI Taxonomy" id="34073"/>
    <lineage>
        <taxon>Bacteria</taxon>
        <taxon>Pseudomonadati</taxon>
        <taxon>Pseudomonadota</taxon>
        <taxon>Betaproteobacteria</taxon>
        <taxon>Burkholderiales</taxon>
        <taxon>Comamonadaceae</taxon>
        <taxon>Variovorax</taxon>
    </lineage>
</organism>
<sequence length="196" mass="19961">MGEQLKKRLLIIGAGGHGRSVAEAALLGQDYALTAFLDDATKPEQHHLWGCPVWGTTAMLADCRGRIDTVIVAIGNNALREALHQQVKAQGLTLAMVVHPAAMVSPTATIGEGSAIMAGAIVGTGAQLGEGVIVNCGAVVDHDCVVESFGHLGVHAGMAGGSVLGRSAWMPVGSALAYGVRVPAGRVLRAGEVVDA</sequence>
<dbReference type="PANTHER" id="PTHR43300:SF7">
    <property type="entry name" value="UDP-N-ACETYLBACILLOSAMINE N-ACETYLTRANSFERASE"/>
    <property type="match status" value="1"/>
</dbReference>
<evidence type="ECO:0000259" key="4">
    <source>
        <dbReference type="Pfam" id="PF17836"/>
    </source>
</evidence>
<dbReference type="AlphaFoldDB" id="A0A5Q0LWS3"/>
<protein>
    <submittedName>
        <fullName evidence="5">Acetyltransferase</fullName>
    </submittedName>
</protein>
<evidence type="ECO:0000256" key="2">
    <source>
        <dbReference type="PIRSR" id="PIRSR620019-1"/>
    </source>
</evidence>
<gene>
    <name evidence="5" type="ORF">GFK26_00750</name>
</gene>
<dbReference type="Proteomes" id="UP000326780">
    <property type="component" value="Chromosome"/>
</dbReference>
<accession>A0A5Q0LWS3</accession>
<dbReference type="GO" id="GO:0016740">
    <property type="term" value="F:transferase activity"/>
    <property type="evidence" value="ECO:0007669"/>
    <property type="project" value="UniProtKB-KW"/>
</dbReference>
<dbReference type="Gene3D" id="2.160.10.10">
    <property type="entry name" value="Hexapeptide repeat proteins"/>
    <property type="match status" value="1"/>
</dbReference>
<dbReference type="Gene3D" id="3.40.50.20">
    <property type="match status" value="1"/>
</dbReference>
<evidence type="ECO:0000313" key="5">
    <source>
        <dbReference type="EMBL" id="QFZ81408.1"/>
    </source>
</evidence>
<dbReference type="EMBL" id="CP045644">
    <property type="protein sequence ID" value="QFZ81408.1"/>
    <property type="molecule type" value="Genomic_DNA"/>
</dbReference>
<name>A0A5Q0LWS3_VARPD</name>
<comment type="similarity">
    <text evidence="1">Belongs to the transferase hexapeptide repeat family.</text>
</comment>
<evidence type="ECO:0000256" key="3">
    <source>
        <dbReference type="PIRSR" id="PIRSR620019-2"/>
    </source>
</evidence>
<dbReference type="InterPro" id="IPR011004">
    <property type="entry name" value="Trimer_LpxA-like_sf"/>
</dbReference>
<dbReference type="PANTHER" id="PTHR43300">
    <property type="entry name" value="ACETYLTRANSFERASE"/>
    <property type="match status" value="1"/>
</dbReference>
<dbReference type="InterPro" id="IPR050179">
    <property type="entry name" value="Trans_hexapeptide_repeat"/>
</dbReference>
<dbReference type="SUPFAM" id="SSF51161">
    <property type="entry name" value="Trimeric LpxA-like enzymes"/>
    <property type="match status" value="1"/>
</dbReference>
<feature type="domain" description="PglD N-terminal" evidence="4">
    <location>
        <begin position="8"/>
        <end position="86"/>
    </location>
</feature>
<dbReference type="CDD" id="cd03360">
    <property type="entry name" value="LbH_AT_putative"/>
    <property type="match status" value="1"/>
</dbReference>
<feature type="active site" description="Proton acceptor" evidence="2">
    <location>
        <position position="142"/>
    </location>
</feature>
<evidence type="ECO:0000313" key="6">
    <source>
        <dbReference type="Proteomes" id="UP000326780"/>
    </source>
</evidence>
<dbReference type="Pfam" id="PF17836">
    <property type="entry name" value="PglD_N"/>
    <property type="match status" value="1"/>
</dbReference>
<feature type="binding site" evidence="3">
    <location>
        <position position="151"/>
    </location>
    <ligand>
        <name>acetyl-CoA</name>
        <dbReference type="ChEBI" id="CHEBI:57288"/>
    </ligand>
</feature>
<dbReference type="InterPro" id="IPR041561">
    <property type="entry name" value="PglD_N"/>
</dbReference>
<feature type="site" description="Increases basicity of active site His" evidence="2">
    <location>
        <position position="143"/>
    </location>
</feature>
<feature type="binding site" evidence="3">
    <location>
        <position position="75"/>
    </location>
    <ligand>
        <name>substrate</name>
    </ligand>
</feature>
<evidence type="ECO:0000256" key="1">
    <source>
        <dbReference type="ARBA" id="ARBA00007274"/>
    </source>
</evidence>
<keyword evidence="5" id="KW-0808">Transferase</keyword>
<dbReference type="InterPro" id="IPR020019">
    <property type="entry name" value="AcTrfase_PglD-like"/>
</dbReference>
<proteinExistence type="inferred from homology"/>